<evidence type="ECO:0008006" key="4">
    <source>
        <dbReference type="Google" id="ProtNLM"/>
    </source>
</evidence>
<sequence length="224" mass="23503">MKRHARLTVLVAAALAFLASACAAPGSTPADVGADQGGLIKESHSLSTLPFLYTLEKGYAKGFGTDVVQMPDTSLSSQSTQALLAGQLDAVQTGSMSVFAAEAAGQDVISFAIPTPGPSYQVVISTEAARRMASGGVTPQSPVADRVKAPKGLTLAVPGTWGIIGSLTRSTASEYGLDALTELTLRGIPDPTAMVVALRQGQGSPWLRRSPRRWWRTAAPWRRR</sequence>
<feature type="chain" id="PRO_5046649658" description="SsuA/THI5-like domain-containing protein" evidence="1">
    <location>
        <begin position="24"/>
        <end position="224"/>
    </location>
</feature>
<evidence type="ECO:0000313" key="2">
    <source>
        <dbReference type="EMBL" id="GAA4553623.1"/>
    </source>
</evidence>
<comment type="caution">
    <text evidence="2">The sequence shown here is derived from an EMBL/GenBank/DDBJ whole genome shotgun (WGS) entry which is preliminary data.</text>
</comment>
<gene>
    <name evidence="2" type="ORF">GCM10023175_49960</name>
</gene>
<accession>A0ABP8RZH2</accession>
<feature type="signal peptide" evidence="1">
    <location>
        <begin position="1"/>
        <end position="23"/>
    </location>
</feature>
<dbReference type="Proteomes" id="UP001501598">
    <property type="component" value="Unassembled WGS sequence"/>
</dbReference>
<proteinExistence type="predicted"/>
<organism evidence="2 3">
    <name type="scientific">Pseudonocardia xishanensis</name>
    <dbReference type="NCBI Taxonomy" id="630995"/>
    <lineage>
        <taxon>Bacteria</taxon>
        <taxon>Bacillati</taxon>
        <taxon>Actinomycetota</taxon>
        <taxon>Actinomycetes</taxon>
        <taxon>Pseudonocardiales</taxon>
        <taxon>Pseudonocardiaceae</taxon>
        <taxon>Pseudonocardia</taxon>
    </lineage>
</organism>
<dbReference type="RefSeq" id="WP_345423355.1">
    <property type="nucleotide sequence ID" value="NZ_BAABGT010000076.1"/>
</dbReference>
<name>A0ABP8RZH2_9PSEU</name>
<evidence type="ECO:0000256" key="1">
    <source>
        <dbReference type="SAM" id="SignalP"/>
    </source>
</evidence>
<reference evidence="3" key="1">
    <citation type="journal article" date="2019" name="Int. J. Syst. Evol. Microbiol.">
        <title>The Global Catalogue of Microorganisms (GCM) 10K type strain sequencing project: providing services to taxonomists for standard genome sequencing and annotation.</title>
        <authorList>
            <consortium name="The Broad Institute Genomics Platform"/>
            <consortium name="The Broad Institute Genome Sequencing Center for Infectious Disease"/>
            <person name="Wu L."/>
            <person name="Ma J."/>
        </authorList>
    </citation>
    <scope>NUCLEOTIDE SEQUENCE [LARGE SCALE GENOMIC DNA]</scope>
    <source>
        <strain evidence="3">JCM 17906</strain>
    </source>
</reference>
<keyword evidence="1" id="KW-0732">Signal</keyword>
<dbReference type="Gene3D" id="3.40.190.10">
    <property type="entry name" value="Periplasmic binding protein-like II"/>
    <property type="match status" value="2"/>
</dbReference>
<protein>
    <recommendedName>
        <fullName evidence="4">SsuA/THI5-like domain-containing protein</fullName>
    </recommendedName>
</protein>
<keyword evidence="3" id="KW-1185">Reference proteome</keyword>
<dbReference type="PROSITE" id="PS51257">
    <property type="entry name" value="PROKAR_LIPOPROTEIN"/>
    <property type="match status" value="1"/>
</dbReference>
<dbReference type="SUPFAM" id="SSF53850">
    <property type="entry name" value="Periplasmic binding protein-like II"/>
    <property type="match status" value="1"/>
</dbReference>
<evidence type="ECO:0000313" key="3">
    <source>
        <dbReference type="Proteomes" id="UP001501598"/>
    </source>
</evidence>
<dbReference type="EMBL" id="BAABGT010000076">
    <property type="protein sequence ID" value="GAA4553623.1"/>
    <property type="molecule type" value="Genomic_DNA"/>
</dbReference>